<evidence type="ECO:0000256" key="1">
    <source>
        <dbReference type="ARBA" id="ARBA00009058"/>
    </source>
</evidence>
<protein>
    <recommendedName>
        <fullName evidence="2">Protein FMC1 homolog</fullName>
    </recommendedName>
</protein>
<reference evidence="3 5" key="1">
    <citation type="submission" date="2019-09" db="EMBL/GenBank/DDBJ databases">
        <authorList>
            <person name="Raiko M."/>
            <person name="Komissarov A."/>
            <person name="Rhodes A."/>
            <person name="Kliver S."/>
            <person name="Lim-Fong G."/>
            <person name="Kwan J."/>
            <person name="O'Brien S.J."/>
            <person name="Lopez J.V."/>
        </authorList>
    </citation>
    <scope>NUCLEOTIDE SEQUENCE [LARGE SCALE GENOMIC DNA]</scope>
    <source>
        <strain evidence="3">Kwan_BN1</strain>
    </source>
</reference>
<gene>
    <name evidence="4" type="ORF">EB796_016671</name>
    <name evidence="3" type="ORF">EB796_020829</name>
</gene>
<organism evidence="3 5">
    <name type="scientific">Bugula neritina</name>
    <name type="common">Brown bryozoan</name>
    <name type="synonym">Sertularia neritina</name>
    <dbReference type="NCBI Taxonomy" id="10212"/>
    <lineage>
        <taxon>Eukaryota</taxon>
        <taxon>Metazoa</taxon>
        <taxon>Spiralia</taxon>
        <taxon>Lophotrochozoa</taxon>
        <taxon>Bryozoa</taxon>
        <taxon>Gymnolaemata</taxon>
        <taxon>Cheilostomatida</taxon>
        <taxon>Flustrina</taxon>
        <taxon>Buguloidea</taxon>
        <taxon>Bugulidae</taxon>
        <taxon>Bugula</taxon>
    </lineage>
</organism>
<evidence type="ECO:0000313" key="5">
    <source>
        <dbReference type="Proteomes" id="UP000593567"/>
    </source>
</evidence>
<dbReference type="Pfam" id="PF13233">
    <property type="entry name" value="Complex1_LYR_2"/>
    <property type="match status" value="1"/>
</dbReference>
<comment type="similarity">
    <text evidence="1">Belongs to the FMC1 family.</text>
</comment>
<dbReference type="AlphaFoldDB" id="A0A7J7J598"/>
<dbReference type="OrthoDB" id="551431at2759"/>
<evidence type="ECO:0000256" key="2">
    <source>
        <dbReference type="ARBA" id="ARBA00013846"/>
    </source>
</evidence>
<name>A0A7J7J598_BUGNE</name>
<dbReference type="GO" id="GO:0005739">
    <property type="term" value="C:mitochondrion"/>
    <property type="evidence" value="ECO:0007669"/>
    <property type="project" value="TreeGrafter"/>
</dbReference>
<comment type="caution">
    <text evidence="3">The sequence shown here is derived from an EMBL/GenBank/DDBJ whole genome shotgun (WGS) entry which is preliminary data.</text>
</comment>
<dbReference type="Proteomes" id="UP000593567">
    <property type="component" value="Unassembled WGS sequence"/>
</dbReference>
<dbReference type="EMBL" id="VXIV02003142">
    <property type="protein sequence ID" value="KAF6020841.1"/>
    <property type="molecule type" value="Genomic_DNA"/>
</dbReference>
<reference evidence="3 5" key="2">
    <citation type="submission" date="2020-06" db="EMBL/GenBank/DDBJ databases">
        <title>Draft genome of Bugula neritina, a colonial animal packing powerful symbionts and potential medicines.</title>
        <authorList>
            <person name="Rayko M."/>
        </authorList>
    </citation>
    <scope>NUCLEOTIDE SEQUENCE [LARGE SCALE GENOMIC DNA]</scope>
    <source>
        <strain evidence="3">Kwan_BN1</strain>
    </source>
</reference>
<evidence type="ECO:0000313" key="3">
    <source>
        <dbReference type="EMBL" id="KAF6020841.1"/>
    </source>
</evidence>
<dbReference type="PANTHER" id="PTHR31716:SF1">
    <property type="entry name" value="PROTEIN FMC1 HOMOLOG"/>
    <property type="match status" value="1"/>
</dbReference>
<dbReference type="InterPro" id="IPR037667">
    <property type="entry name" value="FMC1_homologue"/>
</dbReference>
<dbReference type="PANTHER" id="PTHR31716">
    <property type="entry name" value="PROTEIN FMC1 HOMOLOG"/>
    <property type="match status" value="1"/>
</dbReference>
<sequence length="105" mass="11803">MKVVLSVFVGILRELKRALPKGAAITDSSYQHVVQQFHAYQLTPEKVCRDPKAAYHQASSYLCYLRSTRLHQELLESYKGQGERSIEDAANLVGLKLPKTPEDAT</sequence>
<keyword evidence="5" id="KW-1185">Reference proteome</keyword>
<evidence type="ECO:0000313" key="4">
    <source>
        <dbReference type="EMBL" id="KAF6025022.1"/>
    </source>
</evidence>
<accession>A0A7J7J598</accession>
<dbReference type="EMBL" id="VXIV02002503">
    <property type="protein sequence ID" value="KAF6025022.1"/>
    <property type="molecule type" value="Genomic_DNA"/>
</dbReference>
<proteinExistence type="inferred from homology"/>